<dbReference type="CDD" id="cd06578">
    <property type="entry name" value="HemD"/>
    <property type="match status" value="1"/>
</dbReference>
<evidence type="ECO:0000313" key="3">
    <source>
        <dbReference type="Proteomes" id="UP001596353"/>
    </source>
</evidence>
<comment type="caution">
    <text evidence="2">The sequence shown here is derived from an EMBL/GenBank/DDBJ whole genome shotgun (WGS) entry which is preliminary data.</text>
</comment>
<dbReference type="InterPro" id="IPR036108">
    <property type="entry name" value="4pyrrol_syn_uPrphyn_synt_sf"/>
</dbReference>
<dbReference type="EC" id="4.2.1.75" evidence="2"/>
<proteinExistence type="predicted"/>
<dbReference type="Gene3D" id="3.40.50.10090">
    <property type="match status" value="2"/>
</dbReference>
<protein>
    <submittedName>
        <fullName evidence="2">Uroporphyrinogen-III synthase</fullName>
        <ecNumber evidence="2">4.2.1.75</ecNumber>
    </submittedName>
</protein>
<dbReference type="InterPro" id="IPR003754">
    <property type="entry name" value="4pyrrol_synth_uPrphyn_synth"/>
</dbReference>
<gene>
    <name evidence="2" type="ORF">ACFQFQ_00340</name>
</gene>
<reference evidence="3" key="1">
    <citation type="journal article" date="2019" name="Int. J. Syst. Evol. Microbiol.">
        <title>The Global Catalogue of Microorganisms (GCM) 10K type strain sequencing project: providing services to taxonomists for standard genome sequencing and annotation.</title>
        <authorList>
            <consortium name="The Broad Institute Genomics Platform"/>
            <consortium name="The Broad Institute Genome Sequencing Center for Infectious Disease"/>
            <person name="Wu L."/>
            <person name="Ma J."/>
        </authorList>
    </citation>
    <scope>NUCLEOTIDE SEQUENCE [LARGE SCALE GENOMIC DNA]</scope>
    <source>
        <strain evidence="3">CCUG 66188</strain>
    </source>
</reference>
<dbReference type="Pfam" id="PF02602">
    <property type="entry name" value="HEM4"/>
    <property type="match status" value="1"/>
</dbReference>
<dbReference type="SUPFAM" id="SSF69618">
    <property type="entry name" value="HemD-like"/>
    <property type="match status" value="1"/>
</dbReference>
<evidence type="ECO:0000259" key="1">
    <source>
        <dbReference type="Pfam" id="PF02602"/>
    </source>
</evidence>
<feature type="domain" description="Tetrapyrrole biosynthesis uroporphyrinogen III synthase" evidence="1">
    <location>
        <begin position="55"/>
        <end position="241"/>
    </location>
</feature>
<evidence type="ECO:0000313" key="2">
    <source>
        <dbReference type="EMBL" id="MFC6758304.1"/>
    </source>
</evidence>
<name>A0ABW2AY91_9RHOB</name>
<sequence length="259" mass="27307">MGFPLQGCFRAGNTGSFLKQWPDKIMTKPILLLTRPKESSFCFFDSLGPEIAAKARLIVSPLLEIAGTGVQPDLSGVRGVIFTSANAVGFAPLGQGRAAFCVGERTQAAAEKRGWKVKKVSATAGDLLADLDMALIEGPVMHLAGRHLRMDIVSALRSRGVMATCATVYDQKLLPLSDEAQSAMAGTAPVIAPLFSPRSASHFVEQAGDLARVHAVVISPAVAAVLPEGACASIQVAQQPTGLEMRRSVEKLLADCRLA</sequence>
<keyword evidence="2" id="KW-0456">Lyase</keyword>
<dbReference type="Proteomes" id="UP001596353">
    <property type="component" value="Unassembled WGS sequence"/>
</dbReference>
<keyword evidence="3" id="KW-1185">Reference proteome</keyword>
<organism evidence="2 3">
    <name type="scientific">Sulfitobacter porphyrae</name>
    <dbReference type="NCBI Taxonomy" id="1246864"/>
    <lineage>
        <taxon>Bacteria</taxon>
        <taxon>Pseudomonadati</taxon>
        <taxon>Pseudomonadota</taxon>
        <taxon>Alphaproteobacteria</taxon>
        <taxon>Rhodobacterales</taxon>
        <taxon>Roseobacteraceae</taxon>
        <taxon>Sulfitobacter</taxon>
    </lineage>
</organism>
<dbReference type="EMBL" id="JBHSWG010000001">
    <property type="protein sequence ID" value="MFC6758304.1"/>
    <property type="molecule type" value="Genomic_DNA"/>
</dbReference>
<dbReference type="GO" id="GO:0004852">
    <property type="term" value="F:uroporphyrinogen-III synthase activity"/>
    <property type="evidence" value="ECO:0007669"/>
    <property type="project" value="UniProtKB-EC"/>
</dbReference>
<accession>A0ABW2AY91</accession>